<name>A0A8T1X6D4_9STRA</name>
<dbReference type="PANTHER" id="PTHR43102:SF2">
    <property type="entry name" value="GAF DOMAIN-CONTAINING PROTEIN"/>
    <property type="match status" value="1"/>
</dbReference>
<dbReference type="PANTHER" id="PTHR43102">
    <property type="entry name" value="SLR1143 PROTEIN"/>
    <property type="match status" value="1"/>
</dbReference>
<organism evidence="2 3">
    <name type="scientific">Phytophthora boehmeriae</name>
    <dbReference type="NCBI Taxonomy" id="109152"/>
    <lineage>
        <taxon>Eukaryota</taxon>
        <taxon>Sar</taxon>
        <taxon>Stramenopiles</taxon>
        <taxon>Oomycota</taxon>
        <taxon>Peronosporomycetes</taxon>
        <taxon>Peronosporales</taxon>
        <taxon>Peronosporaceae</taxon>
        <taxon>Phytophthora</taxon>
    </lineage>
</organism>
<feature type="region of interest" description="Disordered" evidence="1">
    <location>
        <begin position="33"/>
        <end position="75"/>
    </location>
</feature>
<evidence type="ECO:0000313" key="2">
    <source>
        <dbReference type="EMBL" id="KAG7399918.1"/>
    </source>
</evidence>
<feature type="compositionally biased region" description="Low complexity" evidence="1">
    <location>
        <begin position="33"/>
        <end position="48"/>
    </location>
</feature>
<reference evidence="2" key="1">
    <citation type="submission" date="2021-02" db="EMBL/GenBank/DDBJ databases">
        <authorList>
            <person name="Palmer J.M."/>
        </authorList>
    </citation>
    <scope>NUCLEOTIDE SEQUENCE</scope>
    <source>
        <strain evidence="2">SCRP23</strain>
    </source>
</reference>
<dbReference type="OrthoDB" id="115013at2759"/>
<sequence>MPAARQQRDPWEFKPREDLSTSMAVFAGTSRSANASFSYSSHESGGSSATYEFRSQRSDEPVADDFTEHSSSLQRQPVTPITTESVRLGDKRLHELGAAAASSVNWPELEMELAAASLSASHKSVWKRKKMSKSYSNDTMKLFTRNTIADHRHRTRWGPKGFAVLADGILPCSAQELRLVFRVHSTDIFRDVMRSVYRREFVEGELLRTIKIQQGDVNPARASDTTELSVKTATFEGSSVFSKNEACHLGRNNKFRTSSSATHSKKTQAAVPHASCFMVNTCHPTVLTLSNAPATSDD</sequence>
<evidence type="ECO:0000313" key="3">
    <source>
        <dbReference type="Proteomes" id="UP000693981"/>
    </source>
</evidence>
<evidence type="ECO:0000256" key="1">
    <source>
        <dbReference type="SAM" id="MobiDB-lite"/>
    </source>
</evidence>
<comment type="caution">
    <text evidence="2">The sequence shown here is derived from an EMBL/GenBank/DDBJ whole genome shotgun (WGS) entry which is preliminary data.</text>
</comment>
<protein>
    <submittedName>
        <fullName evidence="2">Uncharacterized protein</fullName>
    </submittedName>
</protein>
<dbReference type="Proteomes" id="UP000693981">
    <property type="component" value="Unassembled WGS sequence"/>
</dbReference>
<dbReference type="EMBL" id="JAGDFL010000042">
    <property type="protein sequence ID" value="KAG7399918.1"/>
    <property type="molecule type" value="Genomic_DNA"/>
</dbReference>
<keyword evidence="3" id="KW-1185">Reference proteome</keyword>
<dbReference type="AlphaFoldDB" id="A0A8T1X6D4"/>
<gene>
    <name evidence="2" type="ORF">PHYBOEH_007604</name>
</gene>
<accession>A0A8T1X6D4</accession>
<proteinExistence type="predicted"/>